<dbReference type="AlphaFoldDB" id="A0A0R1YK62"/>
<evidence type="ECO:0000256" key="2">
    <source>
        <dbReference type="ARBA" id="ARBA00022840"/>
    </source>
</evidence>
<dbReference type="InterPro" id="IPR027417">
    <property type="entry name" value="P-loop_NTPase"/>
</dbReference>
<evidence type="ECO:0000256" key="1">
    <source>
        <dbReference type="ARBA" id="ARBA00022741"/>
    </source>
</evidence>
<dbReference type="Gene3D" id="1.10.10.2220">
    <property type="match status" value="1"/>
</dbReference>
<feature type="binding site" evidence="3">
    <location>
        <begin position="365"/>
        <end position="369"/>
    </location>
    <ligand>
        <name>ATP</name>
        <dbReference type="ChEBI" id="CHEBI:30616"/>
    </ligand>
</feature>
<feature type="domain" description="ATP-dependent RecD2 DNA helicase-like helix-hairpin-helix" evidence="6">
    <location>
        <begin position="158"/>
        <end position="244"/>
    </location>
</feature>
<dbReference type="PANTHER" id="PTHR43788:SF6">
    <property type="entry name" value="DNA HELICASE B"/>
    <property type="match status" value="1"/>
</dbReference>
<protein>
    <recommendedName>
        <fullName evidence="3">ATP-dependent RecD2 DNA helicase</fullName>
        <ecNumber evidence="3">5.6.2.3</ecNumber>
    </recommendedName>
    <alternativeName>
        <fullName evidence="3">DNA 5'-3' helicase subunit RecD2</fullName>
    </alternativeName>
</protein>
<name>A0A0R1YK62_9LACO</name>
<dbReference type="InterPro" id="IPR050534">
    <property type="entry name" value="Coronavir_polyprotein_1ab"/>
</dbReference>
<evidence type="ECO:0000259" key="5">
    <source>
        <dbReference type="Pfam" id="PF13538"/>
    </source>
</evidence>
<dbReference type="InterPro" id="IPR041451">
    <property type="entry name" value="RecD2_SH13"/>
</dbReference>
<dbReference type="HAMAP" id="MF_01488">
    <property type="entry name" value="RecD2"/>
    <property type="match status" value="1"/>
</dbReference>
<dbReference type="Proteomes" id="UP000051230">
    <property type="component" value="Unassembled WGS sequence"/>
</dbReference>
<dbReference type="Pfam" id="PF13245">
    <property type="entry name" value="AAA_19"/>
    <property type="match status" value="1"/>
</dbReference>
<organism evidence="9 10">
    <name type="scientific">Amylolactobacillus amylophilus DSM 20533 = JCM 1125</name>
    <dbReference type="NCBI Taxonomy" id="1423721"/>
    <lineage>
        <taxon>Bacteria</taxon>
        <taxon>Bacillati</taxon>
        <taxon>Bacillota</taxon>
        <taxon>Bacilli</taxon>
        <taxon>Lactobacillales</taxon>
        <taxon>Lactobacillaceae</taxon>
        <taxon>Amylolactobacillus</taxon>
    </lineage>
</organism>
<proteinExistence type="inferred from homology"/>
<keyword evidence="3" id="KW-0378">Hydrolase</keyword>
<evidence type="ECO:0000313" key="9">
    <source>
        <dbReference type="EMBL" id="KRM42743.1"/>
    </source>
</evidence>
<dbReference type="GO" id="GO:0006310">
    <property type="term" value="P:DNA recombination"/>
    <property type="evidence" value="ECO:0007669"/>
    <property type="project" value="InterPro"/>
</dbReference>
<dbReference type="SUPFAM" id="SSF52540">
    <property type="entry name" value="P-loop containing nucleoside triphosphate hydrolases"/>
    <property type="match status" value="2"/>
</dbReference>
<dbReference type="STRING" id="1423721.LA20533_07610"/>
<dbReference type="EC" id="5.6.2.3" evidence="3"/>
<evidence type="ECO:0000259" key="6">
    <source>
        <dbReference type="Pfam" id="PF14490"/>
    </source>
</evidence>
<comment type="similarity">
    <text evidence="3">Belongs to the RecD family. RecD2 subfamily.</text>
</comment>
<dbReference type="Pfam" id="PF18335">
    <property type="entry name" value="SH3_13"/>
    <property type="match status" value="1"/>
</dbReference>
<dbReference type="Pfam" id="PF14490">
    <property type="entry name" value="HHH_RecD2"/>
    <property type="match status" value="1"/>
</dbReference>
<dbReference type="Gene3D" id="2.30.30.940">
    <property type="match status" value="1"/>
</dbReference>
<dbReference type="PANTHER" id="PTHR43788">
    <property type="entry name" value="DNA2/NAM7 HELICASE FAMILY MEMBER"/>
    <property type="match status" value="1"/>
</dbReference>
<keyword evidence="1 3" id="KW-0547">Nucleotide-binding</keyword>
<gene>
    <name evidence="3" type="primary">recD2</name>
    <name evidence="9" type="ORF">FD40_GL000538</name>
</gene>
<comment type="caution">
    <text evidence="9">The sequence shown here is derived from an EMBL/GenBank/DDBJ whole genome shotgun (WGS) entry which is preliminary data.</text>
</comment>
<sequence>MFSLWLGKRMMIKFQGRVDAVIFENSKNFFKILSVSLETKITDWVAETITVTGNFGAIELDSLYEFSGQLVQHERFGEQFKCDEYHEVLPHETAGLVKYLSGDSFVGIGVKTAETIIASLGDDVINKIKANPAVVDSLDISKRQKETLRTEITSMDTFSDSLLSLTQIGLSKRMATQIYQKYQGDAVQKFRQNPYLFISKLQGFGFKTADNVGHNLGFSVDSAERIQGALLQILQDALNADGNSFVSNKLLLEAAMKLLNSGKSTLLTYDQIAIELNHLAEQEIVVIEGEQTFLKQIFETEWAIAQQIAMLQKRELAEKHYSDTEIADVIKQVERKLKISYDETQKSAIKQALANPIFLLTGGPGTGKTTIIAGILLAFRILEQVPEQDLFSADTPFLLAAPTGRAAKRMTETTGIEAKTIHRLLGLGHENTYLADDLNEINGKVLIVDEMSMVDMYLFKLLLSAINETPHIIFVGDKDQLPSVGPGNIFSDLIKSNILPTVALSHVHRQDDDSSIIDLAHEVNTGLATHIFSKTINSSFIASRPDQIDSVIPQIVALALKRGFHKDDIQILGSMYKSDSGIDHLNRVLQNQLNPRTAEHQKFIERDGQEFRIGDRVLQLANNPEKDIYNGQIGQIISINYQDTSKYVVVNFDGNEVNLSKLDLNDLTLAYAITIHKAQGSEFPLVILSLTMQNYRMLRRNLLYTAITRARDSLVMVGDKRAYEQAIATPGNERDTALVERIRTLLGTATKSEQQNSNITVNSGSDTLELRDPPAEEQTTSYFLTKQLIIENAIDPMIGMAETKLKAEKN</sequence>
<dbReference type="Pfam" id="PF13538">
    <property type="entry name" value="UvrD_C_2"/>
    <property type="match status" value="1"/>
</dbReference>
<dbReference type="EMBL" id="AYYS01000009">
    <property type="protein sequence ID" value="KRM42743.1"/>
    <property type="molecule type" value="Genomic_DNA"/>
</dbReference>
<dbReference type="InterPro" id="IPR027785">
    <property type="entry name" value="UvrD-like_helicase_C"/>
</dbReference>
<dbReference type="CDD" id="cd18809">
    <property type="entry name" value="SF1_C_RecD"/>
    <property type="match status" value="1"/>
</dbReference>
<dbReference type="InterPro" id="IPR006345">
    <property type="entry name" value="RecD2"/>
</dbReference>
<dbReference type="InterPro" id="IPR055446">
    <property type="entry name" value="RecD2_N_OB"/>
</dbReference>
<dbReference type="GO" id="GO:0016887">
    <property type="term" value="F:ATP hydrolysis activity"/>
    <property type="evidence" value="ECO:0007669"/>
    <property type="project" value="RHEA"/>
</dbReference>
<comment type="catalytic activity">
    <reaction evidence="3">
        <text>ATP + H2O = ADP + phosphate + H(+)</text>
        <dbReference type="Rhea" id="RHEA:13065"/>
        <dbReference type="ChEBI" id="CHEBI:15377"/>
        <dbReference type="ChEBI" id="CHEBI:15378"/>
        <dbReference type="ChEBI" id="CHEBI:30616"/>
        <dbReference type="ChEBI" id="CHEBI:43474"/>
        <dbReference type="ChEBI" id="CHEBI:456216"/>
        <dbReference type="EC" id="5.6.2.3"/>
    </reaction>
</comment>
<dbReference type="GO" id="GO:0017116">
    <property type="term" value="F:single-stranded DNA helicase activity"/>
    <property type="evidence" value="ECO:0007669"/>
    <property type="project" value="TreeGrafter"/>
</dbReference>
<evidence type="ECO:0000313" key="10">
    <source>
        <dbReference type="Proteomes" id="UP000051230"/>
    </source>
</evidence>
<reference evidence="9 10" key="1">
    <citation type="journal article" date="2015" name="Genome Announc.">
        <title>Expanding the biotechnology potential of lactobacilli through comparative genomics of 213 strains and associated genera.</title>
        <authorList>
            <person name="Sun Z."/>
            <person name="Harris H.M."/>
            <person name="McCann A."/>
            <person name="Guo C."/>
            <person name="Argimon S."/>
            <person name="Zhang W."/>
            <person name="Yang X."/>
            <person name="Jeffery I.B."/>
            <person name="Cooney J.C."/>
            <person name="Kagawa T.F."/>
            <person name="Liu W."/>
            <person name="Song Y."/>
            <person name="Salvetti E."/>
            <person name="Wrobel A."/>
            <person name="Rasinkangas P."/>
            <person name="Parkhill J."/>
            <person name="Rea M.C."/>
            <person name="O'Sullivan O."/>
            <person name="Ritari J."/>
            <person name="Douillard F.P."/>
            <person name="Paul Ross R."/>
            <person name="Yang R."/>
            <person name="Briner A.E."/>
            <person name="Felis G.E."/>
            <person name="de Vos W.M."/>
            <person name="Barrangou R."/>
            <person name="Klaenhammer T.R."/>
            <person name="Caufield P.W."/>
            <person name="Cui Y."/>
            <person name="Zhang H."/>
            <person name="O'Toole P.W."/>
        </authorList>
    </citation>
    <scope>NUCLEOTIDE SEQUENCE [LARGE SCALE GENOMIC DNA]</scope>
    <source>
        <strain evidence="9 10">DSM 20533</strain>
    </source>
</reference>
<dbReference type="GO" id="GO:0003677">
    <property type="term" value="F:DNA binding"/>
    <property type="evidence" value="ECO:0007669"/>
    <property type="project" value="UniProtKB-UniRule"/>
</dbReference>
<keyword evidence="2 3" id="KW-0067">ATP-binding</keyword>
<dbReference type="CDD" id="cd17933">
    <property type="entry name" value="DEXSc_RecD-like"/>
    <property type="match status" value="1"/>
</dbReference>
<evidence type="ECO:0000256" key="3">
    <source>
        <dbReference type="HAMAP-Rule" id="MF_01488"/>
    </source>
</evidence>
<keyword evidence="3" id="KW-0238">DNA-binding</keyword>
<keyword evidence="3" id="KW-0413">Isomerase</keyword>
<feature type="domain" description="UvrD-like helicase C-terminal" evidence="5">
    <location>
        <begin position="669"/>
        <end position="717"/>
    </location>
</feature>
<evidence type="ECO:0000256" key="4">
    <source>
        <dbReference type="SAM" id="MobiDB-lite"/>
    </source>
</evidence>
<feature type="region of interest" description="Disordered" evidence="4">
    <location>
        <begin position="753"/>
        <end position="776"/>
    </location>
</feature>
<dbReference type="GO" id="GO:0009338">
    <property type="term" value="C:exodeoxyribonuclease V complex"/>
    <property type="evidence" value="ECO:0007669"/>
    <property type="project" value="TreeGrafter"/>
</dbReference>
<accession>A0A0R1YK62</accession>
<dbReference type="Pfam" id="PF23139">
    <property type="entry name" value="OB_YrrC"/>
    <property type="match status" value="1"/>
</dbReference>
<dbReference type="GO" id="GO:0043139">
    <property type="term" value="F:5'-3' DNA helicase activity"/>
    <property type="evidence" value="ECO:0007669"/>
    <property type="project" value="UniProtKB-UniRule"/>
</dbReference>
<evidence type="ECO:0000259" key="8">
    <source>
        <dbReference type="Pfam" id="PF23139"/>
    </source>
</evidence>
<dbReference type="PATRIC" id="fig|1423721.4.peg.544"/>
<keyword evidence="3" id="KW-0347">Helicase</keyword>
<feature type="domain" description="ATP-dependent RecD2 DNA helicase OB-fold" evidence="8">
    <location>
        <begin position="11"/>
        <end position="90"/>
    </location>
</feature>
<keyword evidence="10" id="KW-1185">Reference proteome</keyword>
<dbReference type="NCBIfam" id="TIGR01448">
    <property type="entry name" value="recD_rel"/>
    <property type="match status" value="1"/>
</dbReference>
<feature type="domain" description="ATP-dependent RecD2 DNA helicase SH3" evidence="7">
    <location>
        <begin position="585"/>
        <end position="652"/>
    </location>
</feature>
<feature type="compositionally biased region" description="Polar residues" evidence="4">
    <location>
        <begin position="753"/>
        <end position="766"/>
    </location>
</feature>
<evidence type="ECO:0000259" key="7">
    <source>
        <dbReference type="Pfam" id="PF18335"/>
    </source>
</evidence>
<dbReference type="Gene3D" id="3.40.50.300">
    <property type="entry name" value="P-loop containing nucleotide triphosphate hydrolases"/>
    <property type="match status" value="2"/>
</dbReference>
<comment type="function">
    <text evidence="3">DNA-dependent ATPase and ATP-dependent 5'-3' DNA helicase. Has no activity on blunt DNA or DNA with 3'-overhangs, requires at least 10 bases of 5'-ssDNA for helicase activity.</text>
</comment>
<dbReference type="GO" id="GO:0005524">
    <property type="term" value="F:ATP binding"/>
    <property type="evidence" value="ECO:0007669"/>
    <property type="project" value="UniProtKB-UniRule"/>
</dbReference>
<dbReference type="InterPro" id="IPR029493">
    <property type="entry name" value="RecD2-like_HHH"/>
</dbReference>